<accession>A0A7M7GYP9</accession>
<reference evidence="3" key="2">
    <citation type="submission" date="2025-04" db="UniProtKB">
        <authorList>
            <consortium name="RefSeq"/>
        </authorList>
    </citation>
    <scope>IDENTIFICATION</scope>
    <source>
        <strain evidence="3">DH4</strain>
        <tissue evidence="3">Whole body</tissue>
    </source>
</reference>
<dbReference type="EnsemblMetazoa" id="XM_006566184">
    <property type="protein sequence ID" value="XP_006566247"/>
    <property type="gene ID" value="LOC100577573"/>
</dbReference>
<dbReference type="OrthoDB" id="7592595at2759"/>
<sequence>MIRGKSARYTKWCNPVEKLESRPDACCAKARDRYTRFLVQSTMNECKRLQYNVVRGTRANTFPYPWKKEASEQDRELLRPLSIQCITQIRDSKSLLFSVYLRLEFEGDKDQRPHTSTIIPIIDHNELTILMQEICASLLLQISNIQKV</sequence>
<name>A0A7M7GYP9_APIME</name>
<dbReference type="KEGG" id="ame:100577573"/>
<reference evidence="1" key="1">
    <citation type="submission" date="2021-01" db="UniProtKB">
        <authorList>
            <consortium name="EnsemblMetazoa"/>
        </authorList>
    </citation>
    <scope>IDENTIFICATION</scope>
    <source>
        <strain evidence="1">DH4</strain>
    </source>
</reference>
<evidence type="ECO:0000313" key="1">
    <source>
        <dbReference type="EnsemblMetazoa" id="XP_006566247"/>
    </source>
</evidence>
<dbReference type="GeneID" id="100577573"/>
<dbReference type="Proteomes" id="UP000005203">
    <property type="component" value="Linkage group LG10"/>
</dbReference>
<keyword evidence="2" id="KW-1185">Reference proteome</keyword>
<accession>A0A8B6Z2F3</accession>
<evidence type="ECO:0000313" key="3">
    <source>
        <dbReference type="RefSeq" id="XP_006566247.1"/>
    </source>
</evidence>
<organism evidence="1">
    <name type="scientific">Apis mellifera</name>
    <name type="common">Honeybee</name>
    <dbReference type="NCBI Taxonomy" id="7460"/>
    <lineage>
        <taxon>Eukaryota</taxon>
        <taxon>Metazoa</taxon>
        <taxon>Ecdysozoa</taxon>
        <taxon>Arthropoda</taxon>
        <taxon>Hexapoda</taxon>
        <taxon>Insecta</taxon>
        <taxon>Pterygota</taxon>
        <taxon>Neoptera</taxon>
        <taxon>Endopterygota</taxon>
        <taxon>Hymenoptera</taxon>
        <taxon>Apocrita</taxon>
        <taxon>Aculeata</taxon>
        <taxon>Apoidea</taxon>
        <taxon>Anthophila</taxon>
        <taxon>Apidae</taxon>
        <taxon>Apis</taxon>
    </lineage>
</organism>
<protein>
    <submittedName>
        <fullName evidence="3">Uncharacterized protein LOC100577573</fullName>
    </submittedName>
</protein>
<dbReference type="AlphaFoldDB" id="A0A7M7GYP9"/>
<dbReference type="RefSeq" id="XP_006566247.1">
    <property type="nucleotide sequence ID" value="XM_006566184.3"/>
</dbReference>
<proteinExistence type="predicted"/>
<gene>
    <name evidence="3" type="primary">LOC100577573</name>
</gene>
<evidence type="ECO:0000313" key="2">
    <source>
        <dbReference type="Proteomes" id="UP000005203"/>
    </source>
</evidence>